<proteinExistence type="predicted"/>
<accession>A0A8S5LXK2</accession>
<organism evidence="1">
    <name type="scientific">CrAss-like virus sp. ctRQZ5</name>
    <dbReference type="NCBI Taxonomy" id="2826824"/>
    <lineage>
        <taxon>Viruses</taxon>
        <taxon>Duplodnaviria</taxon>
        <taxon>Heunggongvirae</taxon>
        <taxon>Uroviricota</taxon>
        <taxon>Caudoviricetes</taxon>
        <taxon>Crassvirales</taxon>
    </lineage>
</organism>
<protein>
    <submittedName>
        <fullName evidence="1">Uncharacterized protein</fullName>
    </submittedName>
</protein>
<name>A0A8S5LXK2_9CAUD</name>
<sequence>MDLISVEQIHINRTFKWYISTYIILHSIPFLSVR</sequence>
<evidence type="ECO:0000313" key="1">
    <source>
        <dbReference type="EMBL" id="DAD74758.1"/>
    </source>
</evidence>
<reference evidence="1" key="1">
    <citation type="journal article" date="2021" name="Proc. Natl. Acad. Sci. U.S.A.">
        <title>A Catalog of Tens of Thousands of Viruses from Human Metagenomes Reveals Hidden Associations with Chronic Diseases.</title>
        <authorList>
            <person name="Tisza M.J."/>
            <person name="Buck C.B."/>
        </authorList>
    </citation>
    <scope>NUCLEOTIDE SEQUENCE</scope>
    <source>
        <strain evidence="1">CtRQZ5</strain>
    </source>
</reference>
<dbReference type="EMBL" id="BK014764">
    <property type="protein sequence ID" value="DAD74758.1"/>
    <property type="molecule type" value="Genomic_DNA"/>
</dbReference>